<dbReference type="EMBL" id="JBBNAF010000007">
    <property type="protein sequence ID" value="KAK9128167.1"/>
    <property type="molecule type" value="Genomic_DNA"/>
</dbReference>
<name>A0AAP0P1Y2_9MAGN</name>
<feature type="region of interest" description="Disordered" evidence="1">
    <location>
        <begin position="91"/>
        <end position="142"/>
    </location>
</feature>
<evidence type="ECO:0000256" key="1">
    <source>
        <dbReference type="SAM" id="MobiDB-lite"/>
    </source>
</evidence>
<gene>
    <name evidence="2" type="ORF">Syun_016964</name>
</gene>
<sequence length="142" mass="14903">MTVDDEDDGGGEACAPTGIFDDYGFRCGIAERAVGRRMISDKLVFVSDLSQICHSRGGKFMAGEISDRFVTKCNLLMVAGNAKAADRDVGKELADNGSNDDNGVAPAMQRQMMGSAAAAHERHCSDADGGAGRQQRGSGGDR</sequence>
<evidence type="ECO:0000313" key="2">
    <source>
        <dbReference type="EMBL" id="KAK9128167.1"/>
    </source>
</evidence>
<comment type="caution">
    <text evidence="2">The sequence shown here is derived from an EMBL/GenBank/DDBJ whole genome shotgun (WGS) entry which is preliminary data.</text>
</comment>
<dbReference type="Proteomes" id="UP001420932">
    <property type="component" value="Unassembled WGS sequence"/>
</dbReference>
<protein>
    <submittedName>
        <fullName evidence="2">Uncharacterized protein</fullName>
    </submittedName>
</protein>
<proteinExistence type="predicted"/>
<accession>A0AAP0P1Y2</accession>
<dbReference type="AlphaFoldDB" id="A0AAP0P1Y2"/>
<keyword evidence="3" id="KW-1185">Reference proteome</keyword>
<evidence type="ECO:0000313" key="3">
    <source>
        <dbReference type="Proteomes" id="UP001420932"/>
    </source>
</evidence>
<reference evidence="2 3" key="1">
    <citation type="submission" date="2024-01" db="EMBL/GenBank/DDBJ databases">
        <title>Genome assemblies of Stephania.</title>
        <authorList>
            <person name="Yang L."/>
        </authorList>
    </citation>
    <scope>NUCLEOTIDE SEQUENCE [LARGE SCALE GENOMIC DNA]</scope>
    <source>
        <strain evidence="2">YNDBR</strain>
        <tissue evidence="2">Leaf</tissue>
    </source>
</reference>
<organism evidence="2 3">
    <name type="scientific">Stephania yunnanensis</name>
    <dbReference type="NCBI Taxonomy" id="152371"/>
    <lineage>
        <taxon>Eukaryota</taxon>
        <taxon>Viridiplantae</taxon>
        <taxon>Streptophyta</taxon>
        <taxon>Embryophyta</taxon>
        <taxon>Tracheophyta</taxon>
        <taxon>Spermatophyta</taxon>
        <taxon>Magnoliopsida</taxon>
        <taxon>Ranunculales</taxon>
        <taxon>Menispermaceae</taxon>
        <taxon>Menispermoideae</taxon>
        <taxon>Cissampelideae</taxon>
        <taxon>Stephania</taxon>
    </lineage>
</organism>